<evidence type="ECO:0000256" key="2">
    <source>
        <dbReference type="ARBA" id="ARBA00004477"/>
    </source>
</evidence>
<keyword evidence="3" id="KW-0444">Lipid biosynthesis</keyword>
<keyword evidence="9 14" id="KW-1133">Transmembrane helix</keyword>
<accession>A0A235EWE6</accession>
<evidence type="ECO:0000256" key="13">
    <source>
        <dbReference type="ARBA" id="ARBA00023160"/>
    </source>
</evidence>
<evidence type="ECO:0000256" key="12">
    <source>
        <dbReference type="ARBA" id="ARBA00023136"/>
    </source>
</evidence>
<keyword evidence="12 14" id="KW-0472">Membrane</keyword>
<feature type="domain" description="Fatty acid hydroxylase" evidence="15">
    <location>
        <begin position="55"/>
        <end position="185"/>
    </location>
</feature>
<evidence type="ECO:0000313" key="16">
    <source>
        <dbReference type="EMBL" id="OYD53093.1"/>
    </source>
</evidence>
<evidence type="ECO:0000256" key="9">
    <source>
        <dbReference type="ARBA" id="ARBA00022989"/>
    </source>
</evidence>
<evidence type="ECO:0000256" key="11">
    <source>
        <dbReference type="ARBA" id="ARBA00023098"/>
    </source>
</evidence>
<keyword evidence="4 14" id="KW-0812">Transmembrane</keyword>
<feature type="transmembrane region" description="Helical" evidence="14">
    <location>
        <begin position="94"/>
        <end position="117"/>
    </location>
</feature>
<evidence type="ECO:0000256" key="3">
    <source>
        <dbReference type="ARBA" id="ARBA00022516"/>
    </source>
</evidence>
<comment type="cofactor">
    <cofactor evidence="1">
        <name>Zn(2+)</name>
        <dbReference type="ChEBI" id="CHEBI:29105"/>
    </cofactor>
</comment>
<dbReference type="OrthoDB" id="5291370at2"/>
<comment type="subcellular location">
    <subcellularLocation>
        <location evidence="2">Endoplasmic reticulum membrane</location>
        <topology evidence="2">Multi-pass membrane protein</topology>
    </subcellularLocation>
</comment>
<keyword evidence="8" id="KW-0862">Zinc</keyword>
<evidence type="ECO:0000256" key="1">
    <source>
        <dbReference type="ARBA" id="ARBA00001947"/>
    </source>
</evidence>
<evidence type="ECO:0000256" key="4">
    <source>
        <dbReference type="ARBA" id="ARBA00022692"/>
    </source>
</evidence>
<keyword evidence="7" id="KW-0276">Fatty acid metabolism</keyword>
<keyword evidence="5" id="KW-0479">Metal-binding</keyword>
<evidence type="ECO:0000313" key="17">
    <source>
        <dbReference type="Proteomes" id="UP000215181"/>
    </source>
</evidence>
<keyword evidence="6" id="KW-0256">Endoplasmic reticulum</keyword>
<evidence type="ECO:0000256" key="6">
    <source>
        <dbReference type="ARBA" id="ARBA00022824"/>
    </source>
</evidence>
<dbReference type="PANTHER" id="PTHR12863">
    <property type="entry name" value="FATTY ACID HYDROXYLASE"/>
    <property type="match status" value="1"/>
</dbReference>
<dbReference type="AlphaFoldDB" id="A0A235EWE6"/>
<comment type="caution">
    <text evidence="16">The sequence shown here is derived from an EMBL/GenBank/DDBJ whole genome shotgun (WGS) entry which is preliminary data.</text>
</comment>
<evidence type="ECO:0000259" key="15">
    <source>
        <dbReference type="Pfam" id="PF04116"/>
    </source>
</evidence>
<organism evidence="16 17">
    <name type="scientific">Thauera propionica</name>
    <dbReference type="NCBI Taxonomy" id="2019431"/>
    <lineage>
        <taxon>Bacteria</taxon>
        <taxon>Pseudomonadati</taxon>
        <taxon>Pseudomonadota</taxon>
        <taxon>Betaproteobacteria</taxon>
        <taxon>Rhodocyclales</taxon>
        <taxon>Zoogloeaceae</taxon>
        <taxon>Thauera</taxon>
    </lineage>
</organism>
<keyword evidence="13" id="KW-0275">Fatty acid biosynthesis</keyword>
<dbReference type="GO" id="GO:0006633">
    <property type="term" value="P:fatty acid biosynthetic process"/>
    <property type="evidence" value="ECO:0007669"/>
    <property type="project" value="UniProtKB-KW"/>
</dbReference>
<keyword evidence="11" id="KW-0443">Lipid metabolism</keyword>
<sequence>MRGRSCPREKTVAESVWFRLALPYPASLTAPGLGVLVAALAWPAGADGWKAAAVLAGLVAWTLSEYLLHRFLLHGVEPFRAWHLAHHRNPTQPIRVPLAFSLALVIAVLGLSFALPWAESLAAPLSVGLLLGDMLQETVHQGLHAQGVLGQGLARLRAHHGHHHFVDERAAFGTLTTFWDRCFGTAPRSR</sequence>
<gene>
    <name evidence="16" type="ORF">CGK74_14730</name>
</gene>
<protein>
    <submittedName>
        <fullName evidence="16">Fatty acid hydroxylase</fullName>
    </submittedName>
</protein>
<dbReference type="Proteomes" id="UP000215181">
    <property type="component" value="Unassembled WGS sequence"/>
</dbReference>
<dbReference type="PANTHER" id="PTHR12863:SF1">
    <property type="entry name" value="FATTY ACID 2-HYDROXYLASE"/>
    <property type="match status" value="1"/>
</dbReference>
<dbReference type="EMBL" id="NOIH01000018">
    <property type="protein sequence ID" value="OYD53093.1"/>
    <property type="molecule type" value="Genomic_DNA"/>
</dbReference>
<dbReference type="GO" id="GO:0080132">
    <property type="term" value="F:fatty acid 2-hydroxylase activity"/>
    <property type="evidence" value="ECO:0007669"/>
    <property type="project" value="InterPro"/>
</dbReference>
<name>A0A235EWE6_9RHOO</name>
<keyword evidence="17" id="KW-1185">Reference proteome</keyword>
<evidence type="ECO:0000256" key="10">
    <source>
        <dbReference type="ARBA" id="ARBA00023002"/>
    </source>
</evidence>
<feature type="transmembrane region" description="Helical" evidence="14">
    <location>
        <begin position="51"/>
        <end position="73"/>
    </location>
</feature>
<feature type="transmembrane region" description="Helical" evidence="14">
    <location>
        <begin position="21"/>
        <end position="45"/>
    </location>
</feature>
<dbReference type="GO" id="GO:0016020">
    <property type="term" value="C:membrane"/>
    <property type="evidence" value="ECO:0007669"/>
    <property type="project" value="InterPro"/>
</dbReference>
<dbReference type="InterPro" id="IPR006694">
    <property type="entry name" value="Fatty_acid_hydroxylase"/>
</dbReference>
<evidence type="ECO:0000256" key="14">
    <source>
        <dbReference type="SAM" id="Phobius"/>
    </source>
</evidence>
<reference evidence="16 17" key="1">
    <citation type="submission" date="2017-07" db="EMBL/GenBank/DDBJ databases">
        <title>Thauera sp. KNDSS-Mac4 genome sequence and assembly.</title>
        <authorList>
            <person name="Mayilraj S."/>
        </authorList>
    </citation>
    <scope>NUCLEOTIDE SEQUENCE [LARGE SCALE GENOMIC DNA]</scope>
    <source>
        <strain evidence="16 17">KNDSS-Mac4</strain>
    </source>
</reference>
<keyword evidence="10" id="KW-0560">Oxidoreductase</keyword>
<evidence type="ECO:0000256" key="5">
    <source>
        <dbReference type="ARBA" id="ARBA00022723"/>
    </source>
</evidence>
<dbReference type="InterPro" id="IPR014430">
    <property type="entry name" value="Scs7"/>
</dbReference>
<evidence type="ECO:0000256" key="7">
    <source>
        <dbReference type="ARBA" id="ARBA00022832"/>
    </source>
</evidence>
<proteinExistence type="predicted"/>
<dbReference type="GO" id="GO:0005506">
    <property type="term" value="F:iron ion binding"/>
    <property type="evidence" value="ECO:0007669"/>
    <property type="project" value="InterPro"/>
</dbReference>
<dbReference type="Pfam" id="PF04116">
    <property type="entry name" value="FA_hydroxylase"/>
    <property type="match status" value="1"/>
</dbReference>
<evidence type="ECO:0000256" key="8">
    <source>
        <dbReference type="ARBA" id="ARBA00022833"/>
    </source>
</evidence>